<dbReference type="OrthoDB" id="166866at2"/>
<gene>
    <name evidence="3" type="ORF">Dform_00775</name>
</gene>
<evidence type="ECO:0000313" key="3">
    <source>
        <dbReference type="EMBL" id="APV44127.1"/>
    </source>
</evidence>
<feature type="chain" id="PRO_5012771981" description="DUF4382 domain-containing protein" evidence="2">
    <location>
        <begin position="20"/>
        <end position="287"/>
    </location>
</feature>
<dbReference type="AlphaFoldDB" id="A0A1P8F6L9"/>
<protein>
    <recommendedName>
        <fullName evidence="5">DUF4382 domain-containing protein</fullName>
    </recommendedName>
</protein>
<dbReference type="KEGG" id="dfo:Dform_00775"/>
<evidence type="ECO:0008006" key="5">
    <source>
        <dbReference type="Google" id="ProtNLM"/>
    </source>
</evidence>
<name>A0A1P8F6L9_9CHLR</name>
<evidence type="ECO:0000313" key="4">
    <source>
        <dbReference type="Proteomes" id="UP000185934"/>
    </source>
</evidence>
<reference evidence="4" key="1">
    <citation type="submission" date="2016-11" db="EMBL/GenBank/DDBJ databases">
        <title>Dehalogenimonas formicexedens sp. nov., a chlorinated alkane respiring bacterium isolated from contaminated groundwater.</title>
        <authorList>
            <person name="Key T.A."/>
            <person name="Bowman K.S."/>
            <person name="Lee I."/>
            <person name="Chun J."/>
            <person name="Albuquerque L."/>
            <person name="da Costa M.S."/>
            <person name="Rainey F.A."/>
            <person name="Moe W.M."/>
        </authorList>
    </citation>
    <scope>NUCLEOTIDE SEQUENCE [LARGE SCALE GENOMIC DNA]</scope>
    <source>
        <strain evidence="4">NSZ-14</strain>
    </source>
</reference>
<proteinExistence type="predicted"/>
<dbReference type="Proteomes" id="UP000185934">
    <property type="component" value="Chromosome"/>
</dbReference>
<evidence type="ECO:0000256" key="2">
    <source>
        <dbReference type="SAM" id="SignalP"/>
    </source>
</evidence>
<feature type="compositionally biased region" description="Pro residues" evidence="1">
    <location>
        <begin position="239"/>
        <end position="252"/>
    </location>
</feature>
<feature type="signal peptide" evidence="2">
    <location>
        <begin position="1"/>
        <end position="19"/>
    </location>
</feature>
<accession>A0A1P8F6L9</accession>
<keyword evidence="2" id="KW-0732">Signal</keyword>
<keyword evidence="4" id="KW-1185">Reference proteome</keyword>
<dbReference type="EMBL" id="CP018258">
    <property type="protein sequence ID" value="APV44127.1"/>
    <property type="molecule type" value="Genomic_DNA"/>
</dbReference>
<evidence type="ECO:0000256" key="1">
    <source>
        <dbReference type="SAM" id="MobiDB-lite"/>
    </source>
</evidence>
<dbReference type="RefSeq" id="WP_076003857.1">
    <property type="nucleotide sequence ID" value="NZ_CP018258.1"/>
</dbReference>
<sequence length="287" mass="30202">MKTLVVLCAIIGLMFPVAACQNFERSLAPIQSVSFAISDADPLANLTVNIEYGLPDGCYSFDKTKTVEITGGFDIGVWIKKPANAQACDTVFTIGTTAVDLGKKFSPGNTYTIRVNGEDHSVTIPESGTNPDTVIKPAIITKVEVRIAESFPPQVFIDIQGLLTDSCTTLNGVDTRRQGNVIDITVTTQRPKDAVCAQVISYFSTTVPLGSDFVAGQTYTLRVNGLSQQFNVDRKPNPTTSPTPTTAPPITRPPSSATPPDSILPPTMPVPGGTGVSGTGANSPAVG</sequence>
<organism evidence="3 4">
    <name type="scientific">Dehalogenimonas formicexedens</name>
    <dbReference type="NCBI Taxonomy" id="1839801"/>
    <lineage>
        <taxon>Bacteria</taxon>
        <taxon>Bacillati</taxon>
        <taxon>Chloroflexota</taxon>
        <taxon>Dehalococcoidia</taxon>
        <taxon>Dehalococcoidales</taxon>
        <taxon>Dehalococcoidaceae</taxon>
        <taxon>Dehalogenimonas</taxon>
    </lineage>
</organism>
<feature type="region of interest" description="Disordered" evidence="1">
    <location>
        <begin position="230"/>
        <end position="287"/>
    </location>
</feature>